<dbReference type="EMBL" id="JACEIK010000760">
    <property type="protein sequence ID" value="MCD7461851.1"/>
    <property type="molecule type" value="Genomic_DNA"/>
</dbReference>
<name>A0ABS8SSM5_DATST</name>
<reference evidence="1 2" key="1">
    <citation type="journal article" date="2021" name="BMC Genomics">
        <title>Datura genome reveals duplications of psychoactive alkaloid biosynthetic genes and high mutation rate following tissue culture.</title>
        <authorList>
            <person name="Rajewski A."/>
            <person name="Carter-House D."/>
            <person name="Stajich J."/>
            <person name="Litt A."/>
        </authorList>
    </citation>
    <scope>NUCLEOTIDE SEQUENCE [LARGE SCALE GENOMIC DNA]</scope>
    <source>
        <strain evidence="1">AR-01</strain>
    </source>
</reference>
<proteinExistence type="predicted"/>
<sequence>MALPLLYTKGRNPSPLPLLYCSSSPSLARKNSPTQKEAKYYPENWIDEGRLAIEFPTIRDMLH</sequence>
<evidence type="ECO:0000313" key="2">
    <source>
        <dbReference type="Proteomes" id="UP000823775"/>
    </source>
</evidence>
<dbReference type="Proteomes" id="UP000823775">
    <property type="component" value="Unassembled WGS sequence"/>
</dbReference>
<keyword evidence="2" id="KW-1185">Reference proteome</keyword>
<comment type="caution">
    <text evidence="1">The sequence shown here is derived from an EMBL/GenBank/DDBJ whole genome shotgun (WGS) entry which is preliminary data.</text>
</comment>
<organism evidence="1 2">
    <name type="scientific">Datura stramonium</name>
    <name type="common">Jimsonweed</name>
    <name type="synonym">Common thornapple</name>
    <dbReference type="NCBI Taxonomy" id="4076"/>
    <lineage>
        <taxon>Eukaryota</taxon>
        <taxon>Viridiplantae</taxon>
        <taxon>Streptophyta</taxon>
        <taxon>Embryophyta</taxon>
        <taxon>Tracheophyta</taxon>
        <taxon>Spermatophyta</taxon>
        <taxon>Magnoliopsida</taxon>
        <taxon>eudicotyledons</taxon>
        <taxon>Gunneridae</taxon>
        <taxon>Pentapetalae</taxon>
        <taxon>asterids</taxon>
        <taxon>lamiids</taxon>
        <taxon>Solanales</taxon>
        <taxon>Solanaceae</taxon>
        <taxon>Solanoideae</taxon>
        <taxon>Datureae</taxon>
        <taxon>Datura</taxon>
    </lineage>
</organism>
<feature type="non-terminal residue" evidence="1">
    <location>
        <position position="63"/>
    </location>
</feature>
<accession>A0ABS8SSM5</accession>
<evidence type="ECO:0000313" key="1">
    <source>
        <dbReference type="EMBL" id="MCD7461851.1"/>
    </source>
</evidence>
<protein>
    <submittedName>
        <fullName evidence="1">Uncharacterized protein</fullName>
    </submittedName>
</protein>
<gene>
    <name evidence="1" type="ORF">HAX54_047268</name>
</gene>